<gene>
    <name evidence="7" type="ORF">IV02_23395</name>
</gene>
<feature type="domain" description="D-isomer specific 2-hydroxyacid dehydrogenase catalytic" evidence="5">
    <location>
        <begin position="22"/>
        <end position="318"/>
    </location>
</feature>
<dbReference type="RefSeq" id="WP_047578068.1">
    <property type="nucleotide sequence ID" value="NZ_JPQT01000130.1"/>
</dbReference>
<dbReference type="SUPFAM" id="SSF52283">
    <property type="entry name" value="Formate/glycerate dehydrogenase catalytic domain-like"/>
    <property type="match status" value="1"/>
</dbReference>
<comment type="caution">
    <text evidence="7">The sequence shown here is derived from an EMBL/GenBank/DDBJ whole genome shotgun (WGS) entry which is preliminary data.</text>
</comment>
<evidence type="ECO:0000313" key="7">
    <source>
        <dbReference type="EMBL" id="KFE47081.1"/>
    </source>
</evidence>
<dbReference type="EMBL" id="JPQT01000130">
    <property type="protein sequence ID" value="KFE47081.1"/>
    <property type="molecule type" value="Genomic_DNA"/>
</dbReference>
<reference evidence="7 8" key="1">
    <citation type="submission" date="2014-07" db="EMBL/GenBank/DDBJ databases">
        <title>Draft Genome Sequences of Environmental Pseudomonas syringae strains.</title>
        <authorList>
            <person name="Baltrus D.A."/>
            <person name="Berge O."/>
            <person name="Morris C."/>
        </authorList>
    </citation>
    <scope>NUCLEOTIDE SEQUENCE [LARGE SCALE GENOMIC DNA]</scope>
    <source>
        <strain evidence="7 8">CEB003</strain>
    </source>
</reference>
<dbReference type="SUPFAM" id="SSF51735">
    <property type="entry name" value="NAD(P)-binding Rossmann-fold domains"/>
    <property type="match status" value="1"/>
</dbReference>
<dbReference type="AlphaFoldDB" id="A0A085UV68"/>
<dbReference type="Pfam" id="PF02826">
    <property type="entry name" value="2-Hacid_dh_C"/>
    <property type="match status" value="1"/>
</dbReference>
<protein>
    <submittedName>
        <fullName evidence="7">2-hydroxyacid dehydrogenase</fullName>
    </submittedName>
</protein>
<dbReference type="Proteomes" id="UP000028643">
    <property type="component" value="Unassembled WGS sequence"/>
</dbReference>
<dbReference type="InterPro" id="IPR006140">
    <property type="entry name" value="D-isomer_DH_NAD-bd"/>
</dbReference>
<dbReference type="GO" id="GO:0051287">
    <property type="term" value="F:NAD binding"/>
    <property type="evidence" value="ECO:0007669"/>
    <property type="project" value="InterPro"/>
</dbReference>
<dbReference type="Pfam" id="PF00389">
    <property type="entry name" value="2-Hacid_dh"/>
    <property type="match status" value="1"/>
</dbReference>
<evidence type="ECO:0000256" key="2">
    <source>
        <dbReference type="ARBA" id="ARBA00023002"/>
    </source>
</evidence>
<evidence type="ECO:0000256" key="1">
    <source>
        <dbReference type="ARBA" id="ARBA00005854"/>
    </source>
</evidence>
<evidence type="ECO:0000313" key="8">
    <source>
        <dbReference type="Proteomes" id="UP000028643"/>
    </source>
</evidence>
<dbReference type="PATRIC" id="fig|317.174.peg.4786"/>
<dbReference type="PANTHER" id="PTHR42789:SF1">
    <property type="entry name" value="D-ISOMER SPECIFIC 2-HYDROXYACID DEHYDROGENASE FAMILY PROTEIN (AFU_ORTHOLOGUE AFUA_6G10090)"/>
    <property type="match status" value="1"/>
</dbReference>
<dbReference type="InterPro" id="IPR006139">
    <property type="entry name" value="D-isomer_2_OHA_DH_cat_dom"/>
</dbReference>
<organism evidence="7 8">
    <name type="scientific">Pseudomonas syringae</name>
    <dbReference type="NCBI Taxonomy" id="317"/>
    <lineage>
        <taxon>Bacteria</taxon>
        <taxon>Pseudomonadati</taxon>
        <taxon>Pseudomonadota</taxon>
        <taxon>Gammaproteobacteria</taxon>
        <taxon>Pseudomonadales</taxon>
        <taxon>Pseudomonadaceae</taxon>
        <taxon>Pseudomonas</taxon>
    </lineage>
</organism>
<dbReference type="InterPro" id="IPR050857">
    <property type="entry name" value="D-2-hydroxyacid_DH"/>
</dbReference>
<evidence type="ECO:0000256" key="4">
    <source>
        <dbReference type="RuleBase" id="RU003719"/>
    </source>
</evidence>
<dbReference type="PANTHER" id="PTHR42789">
    <property type="entry name" value="D-ISOMER SPECIFIC 2-HYDROXYACID DEHYDROGENASE FAMILY PROTEIN (AFU_ORTHOLOGUE AFUA_6G10090)"/>
    <property type="match status" value="1"/>
</dbReference>
<name>A0A085UV68_PSESX</name>
<sequence length="342" mass="36665">MTTIFLTHSPQTLENYYSKRALDQLRECATVKLNTSRHLLQIDELVEAAQGCQIIVSSRETAAPAQLFEQLPGLAAFCRVAVDIRNIDVAAASAHGVLVTRATPGFDTSVSEWVMGVMIDLSRGISRAAASYWQGKIPAVTMGRELRGSTLGIVGYGFIGRKLATMARAFDMNVLVCDPFVSAHESGIRQASFEEVTAASDYVVCLAPATAETANLFGRRAFQTMQPHAFFINASRGELVDEQALVAALDQQVIAGCALDVGRAEDQMPTPAIAAHPKVIANPHIGGLTPEASEHQAMDTVRQVQALLGGKVPADAVNLEHASRASRLFGVRSNPSVELSHE</sequence>
<evidence type="ECO:0000259" key="6">
    <source>
        <dbReference type="Pfam" id="PF02826"/>
    </source>
</evidence>
<proteinExistence type="inferred from homology"/>
<evidence type="ECO:0000259" key="5">
    <source>
        <dbReference type="Pfam" id="PF00389"/>
    </source>
</evidence>
<accession>A0A085UV68</accession>
<dbReference type="GO" id="GO:0016616">
    <property type="term" value="F:oxidoreductase activity, acting on the CH-OH group of donors, NAD or NADP as acceptor"/>
    <property type="evidence" value="ECO:0007669"/>
    <property type="project" value="InterPro"/>
</dbReference>
<keyword evidence="2 4" id="KW-0560">Oxidoreductase</keyword>
<dbReference type="InterPro" id="IPR036291">
    <property type="entry name" value="NAD(P)-bd_dom_sf"/>
</dbReference>
<dbReference type="Gene3D" id="3.40.50.720">
    <property type="entry name" value="NAD(P)-binding Rossmann-like Domain"/>
    <property type="match status" value="2"/>
</dbReference>
<comment type="similarity">
    <text evidence="1 4">Belongs to the D-isomer specific 2-hydroxyacid dehydrogenase family.</text>
</comment>
<keyword evidence="3" id="KW-0520">NAD</keyword>
<feature type="domain" description="D-isomer specific 2-hydroxyacid dehydrogenase NAD-binding" evidence="6">
    <location>
        <begin position="115"/>
        <end position="286"/>
    </location>
</feature>
<evidence type="ECO:0000256" key="3">
    <source>
        <dbReference type="ARBA" id="ARBA00023027"/>
    </source>
</evidence>